<dbReference type="Gene3D" id="1.10.8.1080">
    <property type="match status" value="1"/>
</dbReference>
<comment type="pathway">
    <text evidence="3">Amino-sugar metabolism; N-acetylmuramate degradation.</text>
</comment>
<dbReference type="UniPathway" id="UPA00342"/>
<dbReference type="GO" id="GO:0016803">
    <property type="term" value="F:ether hydrolase activity"/>
    <property type="evidence" value="ECO:0007669"/>
    <property type="project" value="TreeGrafter"/>
</dbReference>
<sequence length="300" mass="31826">MENEVIESLNTEGNNPRSRDLDQMTSQQIVALMNQEDQAVIDAVHEAQDQIGRLAEAAYQALQAGGRVFYVGAGTSGRLGILDASECPPTFGVSAQLFQGVIAGGKEAIFKAKEGVEDSPQAGQEALQAKGMTAQDIVIGIAASGRTPFVLGALSYAKEVGASTGSVSCVAGAKVSSLVDFPVEVVTGPEVLAGSTRLKAGSAQKMVLNMISTAAMVRSGKAYQNYMVDLKTSNQKLEKRAINILKALIHEDIDYKALLEAADYHVKTALVMHKLQVDRAQAQAELAAKDGHVRLILENR</sequence>
<dbReference type="InterPro" id="IPR005486">
    <property type="entry name" value="Glucokinase_regulatory_CS"/>
</dbReference>
<comment type="similarity">
    <text evidence="3">Belongs to the GCKR-like family. MurNAc-6-P etherase subfamily.</text>
</comment>
<gene>
    <name evidence="3 6" type="primary">murQ</name>
    <name evidence="6" type="ORF">HMPREF9257_0751</name>
</gene>
<reference evidence="6 7" key="1">
    <citation type="submission" date="2010-10" db="EMBL/GenBank/DDBJ databases">
        <authorList>
            <person name="Durkin A.S."/>
            <person name="Madupu R."/>
            <person name="Torralba M."/>
            <person name="Gillis M."/>
            <person name="Methe B."/>
            <person name="Sutton G."/>
            <person name="Nelson K.E."/>
        </authorList>
    </citation>
    <scope>NUCLEOTIDE SEQUENCE [LARGE SCALE GENOMIC DNA]</scope>
    <source>
        <strain evidence="6 7">ACS-139-V-Col8</strain>
    </source>
</reference>
<dbReference type="InterPro" id="IPR001347">
    <property type="entry name" value="SIS_dom"/>
</dbReference>
<evidence type="ECO:0000259" key="5">
    <source>
        <dbReference type="PROSITE" id="PS51464"/>
    </source>
</evidence>
<comment type="function">
    <text evidence="3">Specifically catalyzes the cleavage of the D-lactyl ether substituent of MurNAc 6-phosphate, producing GlcNAc 6-phosphate and D-lactate.</text>
</comment>
<feature type="domain" description="SIS" evidence="5">
    <location>
        <begin position="58"/>
        <end position="221"/>
    </location>
</feature>
<dbReference type="CDD" id="cd05007">
    <property type="entry name" value="SIS_Etherase"/>
    <property type="match status" value="1"/>
</dbReference>
<feature type="active site" description="Proton donor" evidence="3">
    <location>
        <position position="86"/>
    </location>
</feature>
<dbReference type="NCBIfam" id="NF003915">
    <property type="entry name" value="PRK05441.1"/>
    <property type="match status" value="1"/>
</dbReference>
<comment type="caution">
    <text evidence="6">The sequence shown here is derived from an EMBL/GenBank/DDBJ whole genome shotgun (WGS) entry which is preliminary data.</text>
</comment>
<dbReference type="PROSITE" id="PS01272">
    <property type="entry name" value="GCKR"/>
    <property type="match status" value="1"/>
</dbReference>
<dbReference type="Gene3D" id="3.40.50.10490">
    <property type="entry name" value="Glucose-6-phosphate isomerase like protein, domain 1"/>
    <property type="match status" value="1"/>
</dbReference>
<organism evidence="6 7">
    <name type="scientific">Eremococcus coleocola ACS-139-V-Col8</name>
    <dbReference type="NCBI Taxonomy" id="908337"/>
    <lineage>
        <taxon>Bacteria</taxon>
        <taxon>Bacillati</taxon>
        <taxon>Bacillota</taxon>
        <taxon>Bacilli</taxon>
        <taxon>Lactobacillales</taxon>
        <taxon>Aerococcaceae</taxon>
        <taxon>Eremococcus</taxon>
    </lineage>
</organism>
<dbReference type="EC" id="4.2.1.126" evidence="3"/>
<dbReference type="Proteomes" id="UP000005990">
    <property type="component" value="Unassembled WGS sequence"/>
</dbReference>
<dbReference type="HAMAP" id="MF_00068">
    <property type="entry name" value="MurQ"/>
    <property type="match status" value="1"/>
</dbReference>
<keyword evidence="7" id="KW-1185">Reference proteome</keyword>
<dbReference type="NCBIfam" id="TIGR00274">
    <property type="entry name" value="N-acetylmuramic acid 6-phosphate etherase"/>
    <property type="match status" value="1"/>
</dbReference>
<evidence type="ECO:0000313" key="6">
    <source>
        <dbReference type="EMBL" id="EFR30692.1"/>
    </source>
</evidence>
<dbReference type="InterPro" id="IPR040190">
    <property type="entry name" value="MURQ/GCKR"/>
</dbReference>
<dbReference type="OrthoDB" id="9813395at2"/>
<comment type="catalytic activity">
    <reaction evidence="3">
        <text>N-acetyl-D-muramate 6-phosphate + H2O = N-acetyl-D-glucosamine 6-phosphate + (R)-lactate</text>
        <dbReference type="Rhea" id="RHEA:26410"/>
        <dbReference type="ChEBI" id="CHEBI:15377"/>
        <dbReference type="ChEBI" id="CHEBI:16004"/>
        <dbReference type="ChEBI" id="CHEBI:57513"/>
        <dbReference type="ChEBI" id="CHEBI:58722"/>
        <dbReference type="EC" id="4.2.1.126"/>
    </reaction>
</comment>
<dbReference type="eggNOG" id="COG2103">
    <property type="taxonomic scope" value="Bacteria"/>
</dbReference>
<evidence type="ECO:0000313" key="7">
    <source>
        <dbReference type="Proteomes" id="UP000005990"/>
    </source>
</evidence>
<dbReference type="GO" id="GO:0046348">
    <property type="term" value="P:amino sugar catabolic process"/>
    <property type="evidence" value="ECO:0007669"/>
    <property type="project" value="InterPro"/>
</dbReference>
<comment type="miscellaneous">
    <text evidence="3">A lyase-type mechanism (elimination/hydration) is suggested for the cleavage of the lactyl ether bond of MurNAc 6-phosphate, with the formation of an alpha,beta-unsaturated aldehyde intermediate with (E)-stereochemistry, followed by the syn addition of water to give product.</text>
</comment>
<comment type="subunit">
    <text evidence="3">Homodimer.</text>
</comment>
<dbReference type="GO" id="GO:0016835">
    <property type="term" value="F:carbon-oxygen lyase activity"/>
    <property type="evidence" value="ECO:0007669"/>
    <property type="project" value="UniProtKB-UniRule"/>
</dbReference>
<keyword evidence="1 3" id="KW-0456">Lyase</keyword>
<dbReference type="PANTHER" id="PTHR10088:SF4">
    <property type="entry name" value="GLUCOKINASE REGULATORY PROTEIN"/>
    <property type="match status" value="1"/>
</dbReference>
<evidence type="ECO:0000256" key="3">
    <source>
        <dbReference type="HAMAP-Rule" id="MF_00068"/>
    </source>
</evidence>
<name>E4KR38_9LACT</name>
<dbReference type="InterPro" id="IPR005488">
    <property type="entry name" value="Etherase_MurQ"/>
</dbReference>
<protein>
    <recommendedName>
        <fullName evidence="3">N-acetylmuramic acid 6-phosphate etherase</fullName>
        <shortName evidence="3">MurNAc-6-P etherase</shortName>
        <ecNumber evidence="3">4.2.1.126</ecNumber>
    </recommendedName>
    <alternativeName>
        <fullName evidence="3">N-acetylmuramic acid 6-phosphate hydrolase</fullName>
    </alternativeName>
    <alternativeName>
        <fullName evidence="3">N-acetylmuramic acid 6-phosphate lyase</fullName>
    </alternativeName>
</protein>
<feature type="active site" evidence="3">
    <location>
        <position position="117"/>
    </location>
</feature>
<keyword evidence="2 3" id="KW-0119">Carbohydrate metabolism</keyword>
<dbReference type="FunFam" id="3.40.50.10490:FF:000014">
    <property type="entry name" value="N-acetylmuramic acid 6-phosphate etherase"/>
    <property type="match status" value="1"/>
</dbReference>
<dbReference type="PROSITE" id="PS51464">
    <property type="entry name" value="SIS"/>
    <property type="match status" value="1"/>
</dbReference>
<evidence type="ECO:0000256" key="2">
    <source>
        <dbReference type="ARBA" id="ARBA00023277"/>
    </source>
</evidence>
<dbReference type="RefSeq" id="WP_006418852.1">
    <property type="nucleotide sequence ID" value="NZ_AENN01000017.1"/>
</dbReference>
<dbReference type="STRING" id="908337.HMPREF9257_0751"/>
<dbReference type="EMBL" id="AENN01000017">
    <property type="protein sequence ID" value="EFR30692.1"/>
    <property type="molecule type" value="Genomic_DNA"/>
</dbReference>
<accession>E4KR38</accession>
<dbReference type="PANTHER" id="PTHR10088">
    <property type="entry name" value="GLUCOKINASE REGULATORY PROTEIN"/>
    <property type="match status" value="1"/>
</dbReference>
<dbReference type="NCBIfam" id="NF009222">
    <property type="entry name" value="PRK12570.1"/>
    <property type="match status" value="1"/>
</dbReference>
<dbReference type="SUPFAM" id="SSF53697">
    <property type="entry name" value="SIS domain"/>
    <property type="match status" value="1"/>
</dbReference>
<dbReference type="GO" id="GO:0009254">
    <property type="term" value="P:peptidoglycan turnover"/>
    <property type="evidence" value="ECO:0007669"/>
    <property type="project" value="TreeGrafter"/>
</dbReference>
<evidence type="ECO:0000256" key="4">
    <source>
        <dbReference type="SAM" id="MobiDB-lite"/>
    </source>
</evidence>
<dbReference type="InterPro" id="IPR046348">
    <property type="entry name" value="SIS_dom_sf"/>
</dbReference>
<proteinExistence type="inferred from homology"/>
<evidence type="ECO:0000256" key="1">
    <source>
        <dbReference type="ARBA" id="ARBA00023239"/>
    </source>
</evidence>
<dbReference type="GO" id="GO:0097173">
    <property type="term" value="P:N-acetylmuramic acid catabolic process"/>
    <property type="evidence" value="ECO:0007669"/>
    <property type="project" value="UniProtKB-UniPathway"/>
</dbReference>
<dbReference type="AlphaFoldDB" id="E4KR38"/>
<feature type="region of interest" description="Disordered" evidence="4">
    <location>
        <begin position="1"/>
        <end position="21"/>
    </location>
</feature>
<dbReference type="Pfam" id="PF22645">
    <property type="entry name" value="GKRP_SIS_N"/>
    <property type="match status" value="1"/>
</dbReference>
<dbReference type="GO" id="GO:0097367">
    <property type="term" value="F:carbohydrate derivative binding"/>
    <property type="evidence" value="ECO:0007669"/>
    <property type="project" value="InterPro"/>
</dbReference>